<dbReference type="AlphaFoldDB" id="A0A3T1DEG4"/>
<dbReference type="RefSeq" id="WP_130615667.1">
    <property type="nucleotide sequence ID" value="NZ_AP019400.1"/>
</dbReference>
<accession>A0A3T1DEG4</accession>
<dbReference type="Proteomes" id="UP000289856">
    <property type="component" value="Chromosome"/>
</dbReference>
<evidence type="ECO:0000256" key="1">
    <source>
        <dbReference type="PROSITE-ProRule" id="PRU00169"/>
    </source>
</evidence>
<keyword evidence="4" id="KW-1185">Reference proteome</keyword>
<dbReference type="EMBL" id="AP019400">
    <property type="protein sequence ID" value="BBI36295.1"/>
    <property type="molecule type" value="Genomic_DNA"/>
</dbReference>
<dbReference type="PANTHER" id="PTHR43228:SF1">
    <property type="entry name" value="TWO-COMPONENT RESPONSE REGULATOR ARR22"/>
    <property type="match status" value="1"/>
</dbReference>
<evidence type="ECO:0000313" key="4">
    <source>
        <dbReference type="Proteomes" id="UP000289856"/>
    </source>
</evidence>
<protein>
    <submittedName>
        <fullName evidence="3">Response regulator</fullName>
    </submittedName>
</protein>
<organism evidence="3 4">
    <name type="scientific">Cohnella abietis</name>
    <dbReference type="NCBI Taxonomy" id="2507935"/>
    <lineage>
        <taxon>Bacteria</taxon>
        <taxon>Bacillati</taxon>
        <taxon>Bacillota</taxon>
        <taxon>Bacilli</taxon>
        <taxon>Bacillales</taxon>
        <taxon>Paenibacillaceae</taxon>
        <taxon>Cohnella</taxon>
    </lineage>
</organism>
<feature type="modified residue" description="4-aspartylphosphate" evidence="1">
    <location>
        <position position="53"/>
    </location>
</feature>
<reference evidence="3 4" key="1">
    <citation type="submission" date="2019-01" db="EMBL/GenBank/DDBJ databases">
        <title>Complete genome sequence of Cohnella hallensis HS21 isolated from Korean fir (Abies koreana) rhizospheric soil.</title>
        <authorList>
            <person name="Jiang L."/>
            <person name="Kang S.W."/>
            <person name="Kim S."/>
            <person name="Jung J."/>
            <person name="Kim C.Y."/>
            <person name="Kim D.H."/>
            <person name="Kim S.W."/>
            <person name="Lee J."/>
        </authorList>
    </citation>
    <scope>NUCLEOTIDE SEQUENCE [LARGE SCALE GENOMIC DNA]</scope>
    <source>
        <strain evidence="3 4">HS21</strain>
    </source>
</reference>
<dbReference type="SMART" id="SM00448">
    <property type="entry name" value="REC"/>
    <property type="match status" value="1"/>
</dbReference>
<dbReference type="PROSITE" id="PS50110">
    <property type="entry name" value="RESPONSE_REGULATORY"/>
    <property type="match status" value="1"/>
</dbReference>
<dbReference type="Gene3D" id="3.40.50.2300">
    <property type="match status" value="1"/>
</dbReference>
<dbReference type="InterPro" id="IPR052048">
    <property type="entry name" value="ST_Response_Regulator"/>
</dbReference>
<dbReference type="InterPro" id="IPR011006">
    <property type="entry name" value="CheY-like_superfamily"/>
</dbReference>
<dbReference type="SUPFAM" id="SSF52172">
    <property type="entry name" value="CheY-like"/>
    <property type="match status" value="1"/>
</dbReference>
<evidence type="ECO:0000259" key="2">
    <source>
        <dbReference type="PROSITE" id="PS50110"/>
    </source>
</evidence>
<feature type="domain" description="Response regulatory" evidence="2">
    <location>
        <begin position="3"/>
        <end position="118"/>
    </location>
</feature>
<sequence length="121" mass="13085">MAKFMIVDDSAVMRKNIRSILEGAGHEVVAEAADGREVLVSYVTAKPDIVTMDISMGNVSGIEALESLLKSYPTAKVVMVSAIGHKQQVLDAIKLGAKSYVVKPIERARFLDIVNKVAEQV</sequence>
<dbReference type="InterPro" id="IPR001789">
    <property type="entry name" value="Sig_transdc_resp-reg_receiver"/>
</dbReference>
<name>A0A3T1DEG4_9BACL</name>
<dbReference type="GO" id="GO:0000160">
    <property type="term" value="P:phosphorelay signal transduction system"/>
    <property type="evidence" value="ECO:0007669"/>
    <property type="project" value="InterPro"/>
</dbReference>
<proteinExistence type="predicted"/>
<evidence type="ECO:0000313" key="3">
    <source>
        <dbReference type="EMBL" id="BBI36295.1"/>
    </source>
</evidence>
<dbReference type="PANTHER" id="PTHR43228">
    <property type="entry name" value="TWO-COMPONENT RESPONSE REGULATOR"/>
    <property type="match status" value="1"/>
</dbReference>
<dbReference type="KEGG" id="cohn:KCTCHS21_56940"/>
<dbReference type="OrthoDB" id="9759232at2"/>
<keyword evidence="1" id="KW-0597">Phosphoprotein</keyword>
<gene>
    <name evidence="3" type="ORF">KCTCHS21_56940</name>
</gene>
<dbReference type="Pfam" id="PF00072">
    <property type="entry name" value="Response_reg"/>
    <property type="match status" value="1"/>
</dbReference>